<dbReference type="Proteomes" id="UP000198707">
    <property type="component" value="Unassembled WGS sequence"/>
</dbReference>
<proteinExistence type="predicted"/>
<evidence type="ECO:0000256" key="1">
    <source>
        <dbReference type="SAM" id="MobiDB-lite"/>
    </source>
</evidence>
<accession>A0A1H6ZJI3</accession>
<dbReference type="EMBL" id="FNYV01000005">
    <property type="protein sequence ID" value="SEJ53561.1"/>
    <property type="molecule type" value="Genomic_DNA"/>
</dbReference>
<feature type="compositionally biased region" description="Basic and acidic residues" evidence="1">
    <location>
        <begin position="1"/>
        <end position="13"/>
    </location>
</feature>
<dbReference type="AlphaFoldDB" id="A0A1H6ZJI3"/>
<reference evidence="4" key="1">
    <citation type="submission" date="2016-10" db="EMBL/GenBank/DDBJ databases">
        <authorList>
            <person name="Varghese N."/>
            <person name="Submissions S."/>
        </authorList>
    </citation>
    <scope>NUCLEOTIDE SEQUENCE [LARGE SCALE GENOMIC DNA]</scope>
    <source>
        <strain evidence="4">CGMCC 4.7038</strain>
    </source>
</reference>
<keyword evidence="2" id="KW-0472">Membrane</keyword>
<keyword evidence="2" id="KW-0812">Transmembrane</keyword>
<keyword evidence="4" id="KW-1185">Reference proteome</keyword>
<evidence type="ECO:0000313" key="4">
    <source>
        <dbReference type="Proteomes" id="UP000198707"/>
    </source>
</evidence>
<feature type="transmembrane region" description="Helical" evidence="2">
    <location>
        <begin position="151"/>
        <end position="170"/>
    </location>
</feature>
<keyword evidence="2" id="KW-1133">Transmembrane helix</keyword>
<protein>
    <submittedName>
        <fullName evidence="3">Uncharacterized protein</fullName>
    </submittedName>
</protein>
<feature type="transmembrane region" description="Helical" evidence="2">
    <location>
        <begin position="257"/>
        <end position="276"/>
    </location>
</feature>
<feature type="region of interest" description="Disordered" evidence="1">
    <location>
        <begin position="1"/>
        <end position="52"/>
    </location>
</feature>
<sequence>MKRVTGSRDHEDSPPLDIRPEPTGPARTQAVAPHPRTMPAVPDGGMPVGPGRADPATVELERTGVEVEATTGAPADTLPRRVPLRSAGRRGRRGRPCVDGTPDEETFWAPIEEVHWDGTPVRQDAPGIPWWRRLWPVRRRRERAVHPPDPLAGLAALVGLSLAAAFFAWVSAGPFWLAVGHASPGTVILSGCTGDGLAQHCRGIFTATDGEFRTHGVRVSGVPGDRTAAGTALPARVTGPDGEVAYVDHGVGAQLRWLLGLLTVLGCGVGIARWTGATRLPEPGTRRWAVTASLAGPLLIALGFLVAAW</sequence>
<gene>
    <name evidence="3" type="ORF">SAMN05443287_105138</name>
</gene>
<name>A0A1H6ZJI3_9ACTN</name>
<organism evidence="3 4">
    <name type="scientific">Micromonospora phaseoli</name>
    <dbReference type="NCBI Taxonomy" id="1144548"/>
    <lineage>
        <taxon>Bacteria</taxon>
        <taxon>Bacillati</taxon>
        <taxon>Actinomycetota</taxon>
        <taxon>Actinomycetes</taxon>
        <taxon>Micromonosporales</taxon>
        <taxon>Micromonosporaceae</taxon>
        <taxon>Micromonospora</taxon>
    </lineage>
</organism>
<feature type="transmembrane region" description="Helical" evidence="2">
    <location>
        <begin position="288"/>
        <end position="308"/>
    </location>
</feature>
<evidence type="ECO:0000313" key="3">
    <source>
        <dbReference type="EMBL" id="SEJ53561.1"/>
    </source>
</evidence>
<evidence type="ECO:0000256" key="2">
    <source>
        <dbReference type="SAM" id="Phobius"/>
    </source>
</evidence>